<dbReference type="InterPro" id="IPR036513">
    <property type="entry name" value="STAS_dom_sf"/>
</dbReference>
<name>A0A645BS03_9ZZZZ</name>
<dbReference type="SUPFAM" id="SSF52091">
    <property type="entry name" value="SpoIIaa-like"/>
    <property type="match status" value="1"/>
</dbReference>
<dbReference type="Gene3D" id="3.30.750.24">
    <property type="entry name" value="STAS domain"/>
    <property type="match status" value="1"/>
</dbReference>
<comment type="caution">
    <text evidence="3">The sequence shown here is derived from an EMBL/GenBank/DDBJ whole genome shotgun (WGS) entry which is preliminary data.</text>
</comment>
<dbReference type="InterPro" id="IPR002645">
    <property type="entry name" value="STAS_dom"/>
</dbReference>
<dbReference type="Pfam" id="PF01740">
    <property type="entry name" value="STAS"/>
    <property type="match status" value="1"/>
</dbReference>
<dbReference type="CDD" id="cd07043">
    <property type="entry name" value="STAS_anti-anti-sigma_factors"/>
    <property type="match status" value="1"/>
</dbReference>
<dbReference type="PANTHER" id="PTHR33495">
    <property type="entry name" value="ANTI-SIGMA FACTOR ANTAGONIST TM_1081-RELATED-RELATED"/>
    <property type="match status" value="1"/>
</dbReference>
<proteinExistence type="inferred from homology"/>
<sequence length="110" mass="12300">MDIASRDESGVMIMSVAGRLDAEHAEQLKNEFRKLLSPGTKLVMDLEKLEYLDSTGLGALVFCLKNCNERGGKLKLANLGEKPRMIFEITRAYRIFDIYDDLGQAVAAFN</sequence>
<evidence type="ECO:0000313" key="3">
    <source>
        <dbReference type="EMBL" id="MPM68105.1"/>
    </source>
</evidence>
<organism evidence="3">
    <name type="scientific">bioreactor metagenome</name>
    <dbReference type="NCBI Taxonomy" id="1076179"/>
    <lineage>
        <taxon>unclassified sequences</taxon>
        <taxon>metagenomes</taxon>
        <taxon>ecological metagenomes</taxon>
    </lineage>
</organism>
<accession>A0A645BS03</accession>
<dbReference type="PROSITE" id="PS50801">
    <property type="entry name" value="STAS"/>
    <property type="match status" value="1"/>
</dbReference>
<protein>
    <submittedName>
        <fullName evidence="3">Putative anti-sigma factor antagonist</fullName>
    </submittedName>
</protein>
<dbReference type="InterPro" id="IPR003658">
    <property type="entry name" value="Anti-sigma_ant"/>
</dbReference>
<feature type="domain" description="STAS" evidence="2">
    <location>
        <begin position="1"/>
        <end position="109"/>
    </location>
</feature>
<dbReference type="PANTHER" id="PTHR33495:SF2">
    <property type="entry name" value="ANTI-SIGMA FACTOR ANTAGONIST TM_1081-RELATED"/>
    <property type="match status" value="1"/>
</dbReference>
<dbReference type="AlphaFoldDB" id="A0A645BS03"/>
<dbReference type="NCBIfam" id="TIGR00377">
    <property type="entry name" value="ant_ant_sig"/>
    <property type="match status" value="1"/>
</dbReference>
<dbReference type="EMBL" id="VSSQ01022063">
    <property type="protein sequence ID" value="MPM68105.1"/>
    <property type="molecule type" value="Genomic_DNA"/>
</dbReference>
<dbReference type="GO" id="GO:0043856">
    <property type="term" value="F:anti-sigma factor antagonist activity"/>
    <property type="evidence" value="ECO:0007669"/>
    <property type="project" value="InterPro"/>
</dbReference>
<gene>
    <name evidence="3" type="ORF">SDC9_115036</name>
</gene>
<comment type="similarity">
    <text evidence="1">Belongs to the anti-sigma-factor antagonist family.</text>
</comment>
<reference evidence="3" key="1">
    <citation type="submission" date="2019-08" db="EMBL/GenBank/DDBJ databases">
        <authorList>
            <person name="Kucharzyk K."/>
            <person name="Murdoch R.W."/>
            <person name="Higgins S."/>
            <person name="Loffler F."/>
        </authorList>
    </citation>
    <scope>NUCLEOTIDE SEQUENCE</scope>
</reference>
<evidence type="ECO:0000259" key="2">
    <source>
        <dbReference type="PROSITE" id="PS50801"/>
    </source>
</evidence>
<evidence type="ECO:0000256" key="1">
    <source>
        <dbReference type="ARBA" id="ARBA00009013"/>
    </source>
</evidence>